<evidence type="ECO:0000259" key="2">
    <source>
        <dbReference type="Pfam" id="PF17775"/>
    </source>
</evidence>
<dbReference type="OrthoDB" id="21421at2"/>
<dbReference type="PANTHER" id="PTHR33747">
    <property type="entry name" value="UPF0225 PROTEIN SCO1677"/>
    <property type="match status" value="1"/>
</dbReference>
<dbReference type="SUPFAM" id="SSF54427">
    <property type="entry name" value="NTF2-like"/>
    <property type="match status" value="1"/>
</dbReference>
<dbReference type="RefSeq" id="WP_109331734.1">
    <property type="nucleotide sequence ID" value="NZ_CP021354.1"/>
</dbReference>
<comment type="similarity">
    <text evidence="1">Belongs to the UPF0225 family.</text>
</comment>
<evidence type="ECO:0000256" key="1">
    <source>
        <dbReference type="HAMAP-Rule" id="MF_00612"/>
    </source>
</evidence>
<reference evidence="3 4" key="1">
    <citation type="submission" date="2017-05" db="EMBL/GenBank/DDBJ databases">
        <title>Isolation of Rhodococcus sp. S2-17 biodegrading of BP-3.</title>
        <authorList>
            <person name="Lee Y."/>
            <person name="Kim K.H."/>
            <person name="Chun B.H."/>
            <person name="Jung H.S."/>
            <person name="Jeon C.O."/>
        </authorList>
    </citation>
    <scope>NUCLEOTIDE SEQUENCE [LARGE SCALE GENOMIC DNA]</scope>
    <source>
        <strain evidence="3 4">S2-17</strain>
    </source>
</reference>
<proteinExistence type="inferred from homology"/>
<dbReference type="InterPro" id="IPR048469">
    <property type="entry name" value="YchJ-like_M"/>
</dbReference>
<organism evidence="3 4">
    <name type="scientific">Rhodococcus oxybenzonivorans</name>
    <dbReference type="NCBI Taxonomy" id="1990687"/>
    <lineage>
        <taxon>Bacteria</taxon>
        <taxon>Bacillati</taxon>
        <taxon>Actinomycetota</taxon>
        <taxon>Actinomycetes</taxon>
        <taxon>Mycobacteriales</taxon>
        <taxon>Nocardiaceae</taxon>
        <taxon>Rhodococcus</taxon>
    </lineage>
</organism>
<dbReference type="PANTHER" id="PTHR33747:SF1">
    <property type="entry name" value="ADENYLATE CYCLASE-ASSOCIATED CAP C-TERMINAL DOMAIN-CONTAINING PROTEIN"/>
    <property type="match status" value="1"/>
</dbReference>
<dbReference type="AlphaFoldDB" id="A0A2S2BYD3"/>
<dbReference type="HAMAP" id="MF_00612">
    <property type="entry name" value="UPF0225"/>
    <property type="match status" value="1"/>
</dbReference>
<dbReference type="KEGG" id="roz:CBI38_20535"/>
<dbReference type="Proteomes" id="UP000245711">
    <property type="component" value="Chromosome"/>
</dbReference>
<evidence type="ECO:0000313" key="4">
    <source>
        <dbReference type="Proteomes" id="UP000245711"/>
    </source>
</evidence>
<dbReference type="EMBL" id="CP021354">
    <property type="protein sequence ID" value="AWK73602.1"/>
    <property type="molecule type" value="Genomic_DNA"/>
</dbReference>
<evidence type="ECO:0000313" key="3">
    <source>
        <dbReference type="EMBL" id="AWK73602.1"/>
    </source>
</evidence>
<dbReference type="Pfam" id="PF17775">
    <property type="entry name" value="YchJ_M-like"/>
    <property type="match status" value="1"/>
</dbReference>
<dbReference type="InterPro" id="IPR032710">
    <property type="entry name" value="NTF2-like_dom_sf"/>
</dbReference>
<gene>
    <name evidence="3" type="ORF">CBI38_20535</name>
</gene>
<dbReference type="Gene3D" id="3.10.450.50">
    <property type="match status" value="1"/>
</dbReference>
<sequence length="142" mass="15786">MSTVHTGVVTGRCPCLFGEPYDDCCGRFHRGEATAPTAERLMRSRFSAFAVLDADYLLATWHPSTRPDDLDLDPAQRWTRLDILGSSGGGLLDTAGTVEFRAHFVLDGERGSLHENSRFVRVDGRWLYLDAHAAPGRRLPRV</sequence>
<protein>
    <recommendedName>
        <fullName evidence="1">UPF0225 protein CBI38_20535</fullName>
    </recommendedName>
</protein>
<feature type="domain" description="YchJ-like middle NTF2-like" evidence="2">
    <location>
        <begin position="37"/>
        <end position="131"/>
    </location>
</feature>
<accession>A0A2S2BYD3</accession>
<keyword evidence="4" id="KW-1185">Reference proteome</keyword>
<dbReference type="InterPro" id="IPR023006">
    <property type="entry name" value="YchJ-like"/>
</dbReference>
<name>A0A2S2BYD3_9NOCA</name>